<sequence>MDPNSTVCTCRETSYLLNKIVLLLECEITKNDVQRILDMMYKFLALSQYGIYASDLANIMRLLEICCEKCVVTPAFSDIVKHVLNICKIPMYLKVSSDVNRYSTDLREFFSVLGYLLILIDNTEIQRCILETTKCLLEVPSTYKSQFPLKIRRKEAASGRLAGLLGQALFLINDEVFPDVLEFIIKFASTCPEICEDLAKNDALNALLARMEGTWRARIPHVHPNMAEKPVINHIEIQLNLAIYILNYLKKNRVVLNEVPIISRFSLWNIKFLFHHITVVTDWGTVRNYLLTVILCFLDMFPKMEFTSSGLAEGLIVDGHTICIRSMNLIRKRNNIESENGYYFIKTFLFCLPLYVNFPHGLFVLEKCRIITRTLALVSHGKIGEMPNEHTSIIEILTFKIFNKMVPFLQEEFIENSGAVVLLTFLKNINMTPLGKAVCLNCLDTMRCVLKSDTTKFILKAVMFNQGDSILLDLCKKFMEMPVFDKKIELCLEEIFSILSLLFMNATSSLEKTEVVNVTIAMMNRLLYPLPAEPIYDNRIAVNVMDFIWNVIYKYENICQLFIEKNGVYVMLDILQAFPMSVKIITLGTLVDMCDFSEGKCIPYMLTWKGKKGITLIPLLMEIFRVENKLLQVKTEASGIIGDPDHPLMGKMQYDLMFGKKNFELAATADLFASSRPKIYALLSLMNERYQSIVEITNESYKTFNDEDLRVEDQITLVLAENFLGLKFGECWEEIKCFFEAIEFEPLPVDKSIINSIVTRTQRWGQALKEAQKELLQQNDRQNAMEEFDYYNRLQDSRITSYLRYINEAKYIARCTERMFRIAHKFNQVQQVAKAMKHIPHNMYLHKTFMKSTPITCVFKHKVDIKDDHTNFLEICHVKHLSKTVEQEGSEKSRIIEVSSSVLKNFTDNVHIPEKKQIHPLSGKHEEPKVCESQDLCLKDEVKIFWKVDEEQPSSV</sequence>
<gene>
    <name evidence="2" type="ORF">PHYEVI_LOCUS238</name>
</gene>
<dbReference type="GO" id="GO:0097225">
    <property type="term" value="C:sperm midpiece"/>
    <property type="evidence" value="ECO:0007669"/>
    <property type="project" value="TreeGrafter"/>
</dbReference>
<evidence type="ECO:0000259" key="1">
    <source>
        <dbReference type="Pfam" id="PF21049"/>
    </source>
</evidence>
<proteinExistence type="predicted"/>
<dbReference type="InterPro" id="IPR048733">
    <property type="entry name" value="CFA69_ARM_dom"/>
</dbReference>
<dbReference type="Pfam" id="PF21049">
    <property type="entry name" value="CFA69_ARM_rpt"/>
    <property type="match status" value="1"/>
</dbReference>
<organism evidence="2 3">
    <name type="scientific">Phyllotreta striolata</name>
    <name type="common">Striped flea beetle</name>
    <name type="synonym">Crioceris striolata</name>
    <dbReference type="NCBI Taxonomy" id="444603"/>
    <lineage>
        <taxon>Eukaryota</taxon>
        <taxon>Metazoa</taxon>
        <taxon>Ecdysozoa</taxon>
        <taxon>Arthropoda</taxon>
        <taxon>Hexapoda</taxon>
        <taxon>Insecta</taxon>
        <taxon>Pterygota</taxon>
        <taxon>Neoptera</taxon>
        <taxon>Endopterygota</taxon>
        <taxon>Coleoptera</taxon>
        <taxon>Polyphaga</taxon>
        <taxon>Cucujiformia</taxon>
        <taxon>Chrysomeloidea</taxon>
        <taxon>Chrysomelidae</taxon>
        <taxon>Galerucinae</taxon>
        <taxon>Alticini</taxon>
        <taxon>Phyllotreta</taxon>
    </lineage>
</organism>
<dbReference type="SUPFAM" id="SSF48371">
    <property type="entry name" value="ARM repeat"/>
    <property type="match status" value="1"/>
</dbReference>
<dbReference type="InterPro" id="IPR048732">
    <property type="entry name" value="CFA69"/>
</dbReference>
<dbReference type="EMBL" id="OU900094">
    <property type="protein sequence ID" value="CAG9853767.1"/>
    <property type="molecule type" value="Genomic_DNA"/>
</dbReference>
<feature type="domain" description="Cilia- and flagella-associated protein 69 ARM repeats" evidence="1">
    <location>
        <begin position="17"/>
        <end position="735"/>
    </location>
</feature>
<accession>A0A9N9TEF0</accession>
<dbReference type="OrthoDB" id="6759176at2759"/>
<dbReference type="AlphaFoldDB" id="A0A9N9TEF0"/>
<evidence type="ECO:0000313" key="2">
    <source>
        <dbReference type="EMBL" id="CAG9853767.1"/>
    </source>
</evidence>
<name>A0A9N9TEF0_PHYSR</name>
<reference evidence="2" key="1">
    <citation type="submission" date="2022-01" db="EMBL/GenBank/DDBJ databases">
        <authorList>
            <person name="King R."/>
        </authorList>
    </citation>
    <scope>NUCLEOTIDE SEQUENCE</scope>
</reference>
<dbReference type="PANTHER" id="PTHR14716:SF0">
    <property type="entry name" value="CILIA- AND FLAGELLA-ASSOCIATED PROTEIN 69"/>
    <property type="match status" value="1"/>
</dbReference>
<dbReference type="PANTHER" id="PTHR14716">
    <property type="entry name" value="CILIA- AND FLAGELLA-ASSOCIATED PROTEIN 69"/>
    <property type="match status" value="1"/>
</dbReference>
<dbReference type="Proteomes" id="UP001153712">
    <property type="component" value="Chromosome 1"/>
</dbReference>
<dbReference type="GO" id="GO:1902093">
    <property type="term" value="P:positive regulation of flagellated sperm motility"/>
    <property type="evidence" value="ECO:0007669"/>
    <property type="project" value="TreeGrafter"/>
</dbReference>
<protein>
    <recommendedName>
        <fullName evidence="1">Cilia- and flagella-associated protein 69 ARM repeats domain-containing protein</fullName>
    </recommendedName>
</protein>
<evidence type="ECO:0000313" key="3">
    <source>
        <dbReference type="Proteomes" id="UP001153712"/>
    </source>
</evidence>
<dbReference type="InterPro" id="IPR016024">
    <property type="entry name" value="ARM-type_fold"/>
</dbReference>
<keyword evidence="3" id="KW-1185">Reference proteome</keyword>
<dbReference type="GO" id="GO:0097730">
    <property type="term" value="C:non-motile cilium"/>
    <property type="evidence" value="ECO:0007669"/>
    <property type="project" value="TreeGrafter"/>
</dbReference>